<feature type="transmembrane region" description="Helical" evidence="1">
    <location>
        <begin position="307"/>
        <end position="326"/>
    </location>
</feature>
<evidence type="ECO:0008006" key="4">
    <source>
        <dbReference type="Google" id="ProtNLM"/>
    </source>
</evidence>
<dbReference type="EMBL" id="MFBT01000025">
    <property type="protein sequence ID" value="OGD99060.1"/>
    <property type="molecule type" value="Genomic_DNA"/>
</dbReference>
<proteinExistence type="predicted"/>
<feature type="transmembrane region" description="Helical" evidence="1">
    <location>
        <begin position="241"/>
        <end position="258"/>
    </location>
</feature>
<feature type="transmembrane region" description="Helical" evidence="1">
    <location>
        <begin position="40"/>
        <end position="64"/>
    </location>
</feature>
<feature type="transmembrane region" description="Helical" evidence="1">
    <location>
        <begin position="95"/>
        <end position="115"/>
    </location>
</feature>
<feature type="transmembrane region" description="Helical" evidence="1">
    <location>
        <begin position="215"/>
        <end position="234"/>
    </location>
</feature>
<feature type="transmembrane region" description="Helical" evidence="1">
    <location>
        <begin position="194"/>
        <end position="209"/>
    </location>
</feature>
<gene>
    <name evidence="2" type="ORF">A3B54_04730</name>
</gene>
<feature type="transmembrane region" description="Helical" evidence="1">
    <location>
        <begin position="278"/>
        <end position="298"/>
    </location>
</feature>
<comment type="caution">
    <text evidence="2">The sequence shown here is derived from an EMBL/GenBank/DDBJ whole genome shotgun (WGS) entry which is preliminary data.</text>
</comment>
<feature type="transmembrane region" description="Helical" evidence="1">
    <location>
        <begin position="169"/>
        <end position="187"/>
    </location>
</feature>
<feature type="transmembrane region" description="Helical" evidence="1">
    <location>
        <begin position="446"/>
        <end position="467"/>
    </location>
</feature>
<keyword evidence="1" id="KW-0812">Transmembrane</keyword>
<feature type="transmembrane region" description="Helical" evidence="1">
    <location>
        <begin position="379"/>
        <end position="406"/>
    </location>
</feature>
<keyword evidence="1" id="KW-0472">Membrane</keyword>
<evidence type="ECO:0000256" key="1">
    <source>
        <dbReference type="SAM" id="Phobius"/>
    </source>
</evidence>
<accession>A0A1F5H4H0</accession>
<dbReference type="Proteomes" id="UP000177039">
    <property type="component" value="Unassembled WGS sequence"/>
</dbReference>
<sequence>MDSQETRLMATQGEGYDESVPTRSGLWFENKDRFFSSGRILDLITVVLTITLAAFAFIVFWPIISKIDFEEAFFTPLVPFLVAILERFGVTANDAIRVLFITSLMVSTAGVYLLVRDLTKRQITPILAAVAYLIPPVPIFVLTFLRRGLLEVELASAKSFFTIVYGDGAHFLGLALIPFAAIFFLRYLKRAQKIDLALTVFVCALILLANRSWAINLVLILAVLALSELFLGLARLKFARFMRVLIFTIGTVSFWYTLSFWGETLEIFNKEVIGNLKFLFPLPFIVSLLTLLFSFVFYGRREERQPIFAAFLLFSVFLIITVNWLFTGYSFLPHPQRLFPSLMMFGSVVLALSISAVVDKLHLAAKLSIEKWSVPARTLAAMVFGFCSFLILALVAFSFSPLAILLVSGPRGIWFKIREGVLADRRQVLEVAGGNFKLVKTEVADWQLLVGTGATLVFLAILTFWLVKEFSRDE</sequence>
<evidence type="ECO:0000313" key="2">
    <source>
        <dbReference type="EMBL" id="OGD99060.1"/>
    </source>
</evidence>
<feature type="transmembrane region" description="Helical" evidence="1">
    <location>
        <begin position="338"/>
        <end position="358"/>
    </location>
</feature>
<dbReference type="AlphaFoldDB" id="A0A1F5H4H0"/>
<protein>
    <recommendedName>
        <fullName evidence="4">Glycosyltransferase RgtA/B/C/D-like domain-containing protein</fullName>
    </recommendedName>
</protein>
<evidence type="ECO:0000313" key="3">
    <source>
        <dbReference type="Proteomes" id="UP000177039"/>
    </source>
</evidence>
<organism evidence="2 3">
    <name type="scientific">Candidatus Curtissbacteria bacterium RIFCSPLOWO2_01_FULL_42_50</name>
    <dbReference type="NCBI Taxonomy" id="1797730"/>
    <lineage>
        <taxon>Bacteria</taxon>
        <taxon>Candidatus Curtissiibacteriota</taxon>
    </lineage>
</organism>
<keyword evidence="1" id="KW-1133">Transmembrane helix</keyword>
<name>A0A1F5H4H0_9BACT</name>
<feature type="transmembrane region" description="Helical" evidence="1">
    <location>
        <begin position="127"/>
        <end position="149"/>
    </location>
</feature>
<reference evidence="2 3" key="1">
    <citation type="journal article" date="2016" name="Nat. Commun.">
        <title>Thousands of microbial genomes shed light on interconnected biogeochemical processes in an aquifer system.</title>
        <authorList>
            <person name="Anantharaman K."/>
            <person name="Brown C.T."/>
            <person name="Hug L.A."/>
            <person name="Sharon I."/>
            <person name="Castelle C.J."/>
            <person name="Probst A.J."/>
            <person name="Thomas B.C."/>
            <person name="Singh A."/>
            <person name="Wilkins M.J."/>
            <person name="Karaoz U."/>
            <person name="Brodie E.L."/>
            <person name="Williams K.H."/>
            <person name="Hubbard S.S."/>
            <person name="Banfield J.F."/>
        </authorList>
    </citation>
    <scope>NUCLEOTIDE SEQUENCE [LARGE SCALE GENOMIC DNA]</scope>
</reference>